<dbReference type="Proteomes" id="UP000759131">
    <property type="component" value="Unassembled WGS sequence"/>
</dbReference>
<dbReference type="EMBL" id="CAJPIZ010044138">
    <property type="protein sequence ID" value="CAG2122073.1"/>
    <property type="molecule type" value="Genomic_DNA"/>
</dbReference>
<reference evidence="1" key="1">
    <citation type="submission" date="2020-11" db="EMBL/GenBank/DDBJ databases">
        <authorList>
            <person name="Tran Van P."/>
        </authorList>
    </citation>
    <scope>NUCLEOTIDE SEQUENCE</scope>
</reference>
<keyword evidence="2" id="KW-1185">Reference proteome</keyword>
<protein>
    <submittedName>
        <fullName evidence="1">Uncharacterized protein</fullName>
    </submittedName>
</protein>
<gene>
    <name evidence="1" type="ORF">OSB1V03_LOCUS22019</name>
</gene>
<organism evidence="1">
    <name type="scientific">Medioppia subpectinata</name>
    <dbReference type="NCBI Taxonomy" id="1979941"/>
    <lineage>
        <taxon>Eukaryota</taxon>
        <taxon>Metazoa</taxon>
        <taxon>Ecdysozoa</taxon>
        <taxon>Arthropoda</taxon>
        <taxon>Chelicerata</taxon>
        <taxon>Arachnida</taxon>
        <taxon>Acari</taxon>
        <taxon>Acariformes</taxon>
        <taxon>Sarcoptiformes</taxon>
        <taxon>Oribatida</taxon>
        <taxon>Brachypylina</taxon>
        <taxon>Oppioidea</taxon>
        <taxon>Oppiidae</taxon>
        <taxon>Medioppia</taxon>
    </lineage>
</organism>
<sequence>MLLNWALKRFPFTLTVKTPIISHSPMTSKLTPVLTTTKKSRSIAAKCPKLKLKLKVM</sequence>
<dbReference type="AlphaFoldDB" id="A0A7R9LVA5"/>
<evidence type="ECO:0000313" key="1">
    <source>
        <dbReference type="EMBL" id="CAD7648625.1"/>
    </source>
</evidence>
<dbReference type="EMBL" id="OC898713">
    <property type="protein sequence ID" value="CAD7648625.1"/>
    <property type="molecule type" value="Genomic_DNA"/>
</dbReference>
<evidence type="ECO:0000313" key="2">
    <source>
        <dbReference type="Proteomes" id="UP000759131"/>
    </source>
</evidence>
<proteinExistence type="predicted"/>
<accession>A0A7R9LVA5</accession>
<name>A0A7R9LVA5_9ACAR</name>